<keyword evidence="4" id="KW-0472">Membrane</keyword>
<protein>
    <recommendedName>
        <fullName evidence="5">EGF-like domain-containing protein</fullName>
    </recommendedName>
</protein>
<sequence>MNNCSNHGNCTGPNECTCEKGFQARADCSKACGQSEELEPRLPDHSTTPPLHNSYVSLHDTVTCEALNNCSNHGSCTGPNECTCEKGFQAGADCSKVSCESLNHCSNHGNCSGPNVCSCHSGFKGLSCSEACGQSEGLEPRLPDHSTTPPLYNSYVSLHDTVTCEALNNCSNHGSCTGPNECTCEKGFQGTNCSEVISEEQGGSWRLSRAALVGVSIGACVLFFVLCQLVIYRCKKRKTRRRSIGTIPQRKG</sequence>
<dbReference type="InterPro" id="IPR050969">
    <property type="entry name" value="Dev_Signal_Modulators"/>
</dbReference>
<evidence type="ECO:0000256" key="2">
    <source>
        <dbReference type="ARBA" id="ARBA00023157"/>
    </source>
</evidence>
<dbReference type="OrthoDB" id="5989046at2759"/>
<dbReference type="EMBL" id="MU825400">
    <property type="protein sequence ID" value="KAJ7392612.1"/>
    <property type="molecule type" value="Genomic_DNA"/>
</dbReference>
<keyword evidence="4" id="KW-0812">Transmembrane</keyword>
<dbReference type="AlphaFoldDB" id="A0A9X0A3B5"/>
<feature type="domain" description="EGF-like" evidence="5">
    <location>
        <begin position="160"/>
        <end position="194"/>
    </location>
</feature>
<dbReference type="PANTHER" id="PTHR14949">
    <property type="entry name" value="EGF-LIKE-DOMAIN, MULTIPLE 7, 8"/>
    <property type="match status" value="1"/>
</dbReference>
<dbReference type="PANTHER" id="PTHR14949:SF56">
    <property type="entry name" value="EGF-LIKE-DOMAIN, MULTIPLE 7"/>
    <property type="match status" value="1"/>
</dbReference>
<gene>
    <name evidence="6" type="ORF">OS493_010263</name>
</gene>
<accession>A0A9X0A3B5</accession>
<dbReference type="Gene3D" id="2.10.25.10">
    <property type="entry name" value="Laminin"/>
    <property type="match status" value="2"/>
</dbReference>
<feature type="disulfide bond" evidence="3">
    <location>
        <begin position="184"/>
        <end position="193"/>
    </location>
</feature>
<name>A0A9X0A3B5_9CNID</name>
<reference evidence="6" key="1">
    <citation type="submission" date="2023-01" db="EMBL/GenBank/DDBJ databases">
        <title>Genome assembly of the deep-sea coral Lophelia pertusa.</title>
        <authorList>
            <person name="Herrera S."/>
            <person name="Cordes E."/>
        </authorList>
    </citation>
    <scope>NUCLEOTIDE SEQUENCE</scope>
    <source>
        <strain evidence="6">USNM1676648</strain>
        <tissue evidence="6">Polyp</tissue>
    </source>
</reference>
<feature type="domain" description="EGF-like" evidence="5">
    <location>
        <begin position="95"/>
        <end position="129"/>
    </location>
</feature>
<dbReference type="PROSITE" id="PS01186">
    <property type="entry name" value="EGF_2"/>
    <property type="match status" value="1"/>
</dbReference>
<keyword evidence="2 3" id="KW-1015">Disulfide bond</keyword>
<feature type="disulfide bond" evidence="3">
    <location>
        <begin position="119"/>
        <end position="128"/>
    </location>
</feature>
<organism evidence="6 7">
    <name type="scientific">Desmophyllum pertusum</name>
    <dbReference type="NCBI Taxonomy" id="174260"/>
    <lineage>
        <taxon>Eukaryota</taxon>
        <taxon>Metazoa</taxon>
        <taxon>Cnidaria</taxon>
        <taxon>Anthozoa</taxon>
        <taxon>Hexacorallia</taxon>
        <taxon>Scleractinia</taxon>
        <taxon>Caryophylliina</taxon>
        <taxon>Caryophylliidae</taxon>
        <taxon>Desmophyllum</taxon>
    </lineage>
</organism>
<keyword evidence="4" id="KW-1133">Transmembrane helix</keyword>
<proteinExistence type="predicted"/>
<keyword evidence="7" id="KW-1185">Reference proteome</keyword>
<dbReference type="PROSITE" id="PS50026">
    <property type="entry name" value="EGF_3"/>
    <property type="match status" value="2"/>
</dbReference>
<comment type="caution">
    <text evidence="3">Lacks conserved residue(s) required for the propagation of feature annotation.</text>
</comment>
<feature type="transmembrane region" description="Helical" evidence="4">
    <location>
        <begin position="210"/>
        <end position="232"/>
    </location>
</feature>
<keyword evidence="3" id="KW-0245">EGF-like domain</keyword>
<evidence type="ECO:0000259" key="5">
    <source>
        <dbReference type="PROSITE" id="PS50026"/>
    </source>
</evidence>
<keyword evidence="1" id="KW-0732">Signal</keyword>
<dbReference type="InterPro" id="IPR000742">
    <property type="entry name" value="EGF"/>
</dbReference>
<evidence type="ECO:0000256" key="1">
    <source>
        <dbReference type="ARBA" id="ARBA00022729"/>
    </source>
</evidence>
<evidence type="ECO:0000313" key="7">
    <source>
        <dbReference type="Proteomes" id="UP001163046"/>
    </source>
</evidence>
<dbReference type="SMART" id="SM00181">
    <property type="entry name" value="EGF"/>
    <property type="match status" value="4"/>
</dbReference>
<dbReference type="PROSITE" id="PS00022">
    <property type="entry name" value="EGF_1"/>
    <property type="match status" value="2"/>
</dbReference>
<dbReference type="Proteomes" id="UP001163046">
    <property type="component" value="Unassembled WGS sequence"/>
</dbReference>
<comment type="caution">
    <text evidence="6">The sequence shown here is derived from an EMBL/GenBank/DDBJ whole genome shotgun (WGS) entry which is preliminary data.</text>
</comment>
<evidence type="ECO:0000256" key="4">
    <source>
        <dbReference type="SAM" id="Phobius"/>
    </source>
</evidence>
<evidence type="ECO:0000256" key="3">
    <source>
        <dbReference type="PROSITE-ProRule" id="PRU00076"/>
    </source>
</evidence>
<evidence type="ECO:0000313" key="6">
    <source>
        <dbReference type="EMBL" id="KAJ7392612.1"/>
    </source>
</evidence>